<feature type="transmembrane region" description="Helical" evidence="6">
    <location>
        <begin position="185"/>
        <end position="205"/>
    </location>
</feature>
<keyword evidence="5 6" id="KW-0472">Membrane</keyword>
<accession>A0ABQ0MSM1</accession>
<comment type="caution">
    <text evidence="7">The sequence shown here is derived from an EMBL/GenBank/DDBJ whole genome shotgun (WGS) entry which is preliminary data.</text>
</comment>
<feature type="transmembrane region" description="Helical" evidence="6">
    <location>
        <begin position="44"/>
        <end position="64"/>
    </location>
</feature>
<dbReference type="Pfam" id="PF01384">
    <property type="entry name" value="PHO4"/>
    <property type="match status" value="1"/>
</dbReference>
<keyword evidence="6" id="KW-0592">Phosphate transport</keyword>
<dbReference type="Proteomes" id="UP000197068">
    <property type="component" value="Unassembled WGS sequence"/>
</dbReference>
<keyword evidence="2 6" id="KW-0813">Transport</keyword>
<keyword evidence="4 6" id="KW-1133">Transmembrane helix</keyword>
<comment type="subcellular location">
    <subcellularLocation>
        <location evidence="1 6">Membrane</location>
        <topology evidence="1 6">Multi-pass membrane protein</topology>
    </subcellularLocation>
</comment>
<keyword evidence="8" id="KW-1185">Reference proteome</keyword>
<feature type="transmembrane region" description="Helical" evidence="6">
    <location>
        <begin position="12"/>
        <end position="32"/>
    </location>
</feature>
<keyword evidence="3 6" id="KW-0812">Transmembrane</keyword>
<evidence type="ECO:0000256" key="6">
    <source>
        <dbReference type="RuleBase" id="RU363058"/>
    </source>
</evidence>
<name>A0ABQ0MSM1_9GAMM</name>
<feature type="transmembrane region" description="Helical" evidence="6">
    <location>
        <begin position="88"/>
        <end position="112"/>
    </location>
</feature>
<evidence type="ECO:0000256" key="3">
    <source>
        <dbReference type="ARBA" id="ARBA00022692"/>
    </source>
</evidence>
<feature type="transmembrane region" description="Helical" evidence="6">
    <location>
        <begin position="354"/>
        <end position="374"/>
    </location>
</feature>
<evidence type="ECO:0000256" key="5">
    <source>
        <dbReference type="ARBA" id="ARBA00023136"/>
    </source>
</evidence>
<evidence type="ECO:0000256" key="1">
    <source>
        <dbReference type="ARBA" id="ARBA00004141"/>
    </source>
</evidence>
<evidence type="ECO:0000313" key="7">
    <source>
        <dbReference type="EMBL" id="GAW95357.1"/>
    </source>
</evidence>
<proteinExistence type="inferred from homology"/>
<organism evidence="7 8">
    <name type="scientific">Colwellia marinimaniae</name>
    <dbReference type="NCBI Taxonomy" id="1513592"/>
    <lineage>
        <taxon>Bacteria</taxon>
        <taxon>Pseudomonadati</taxon>
        <taxon>Pseudomonadota</taxon>
        <taxon>Gammaproteobacteria</taxon>
        <taxon>Alteromonadales</taxon>
        <taxon>Colwelliaceae</taxon>
        <taxon>Colwellia</taxon>
    </lineage>
</organism>
<comment type="similarity">
    <text evidence="6">Belongs to the inorganic phosphate transporter (PiT) (TC 2.A.20) family.</text>
</comment>
<gene>
    <name evidence="7" type="ORF">MTCD1_00959</name>
</gene>
<feature type="transmembrane region" description="Helical" evidence="6">
    <location>
        <begin position="405"/>
        <end position="426"/>
    </location>
</feature>
<dbReference type="InterPro" id="IPR001204">
    <property type="entry name" value="Phos_transporter"/>
</dbReference>
<feature type="transmembrane region" description="Helical" evidence="6">
    <location>
        <begin position="225"/>
        <end position="246"/>
    </location>
</feature>
<protein>
    <recommendedName>
        <fullName evidence="6">Phosphate transporter</fullName>
    </recommendedName>
</protein>
<reference evidence="7 8" key="1">
    <citation type="submission" date="2017-06" db="EMBL/GenBank/DDBJ databases">
        <title>Whole Genome Sequences of Colwellia marinimaniae MTCD1.</title>
        <authorList>
            <person name="Kusumoto H."/>
            <person name="Inoue M."/>
            <person name="Tanikawa K."/>
            <person name="Maeji H."/>
            <person name="Cameron J.H."/>
            <person name="Bartlett D.H."/>
        </authorList>
    </citation>
    <scope>NUCLEOTIDE SEQUENCE [LARGE SCALE GENOMIC DNA]</scope>
    <source>
        <strain evidence="7 8">MTCD1</strain>
    </source>
</reference>
<feature type="transmembrane region" description="Helical" evidence="6">
    <location>
        <begin position="380"/>
        <end position="398"/>
    </location>
</feature>
<feature type="transmembrane region" description="Helical" evidence="6">
    <location>
        <begin position="267"/>
        <end position="285"/>
    </location>
</feature>
<sequence length="431" mass="44682">MDIILNSGGTFVIIAAVVGFFMAWGIGANDVANAMGTSVGSKALTIKQAIIIAMVFEFAGAYLAGGEVTSTIRKGIIDASYFIETPELLVYGMISALFAAATWLLIASALGWPVSTTHSIIGAIVGFAAVGVSPDAVEWGKVLGIVGSWVVTPLISGVIAFVIFNSAQKLIFDTDKPLQQAKRWVPVYMFLAGFVLSLVTIKKGLKHIGLETVDLGIVTLEIKGAGGYYLAIIVAVIVAIIGKILISRLKFDETLAKKAQYVNVEKVFAVLMVITACAMAFAHGSNDVANAIGPLAAVVSIVENDGQISATSAIAWWILPLGGFGIVAGLALFGHKVMATIGQGITHLTPSRGFAAELAAASTVVIASGAGLPISTTQTLVGAVLGVGMARGIAAINLGVVRNIVISWVVTLPIGAGLSILFFWMMQATFS</sequence>
<dbReference type="EMBL" id="BDQM01000005">
    <property type="protein sequence ID" value="GAW95357.1"/>
    <property type="molecule type" value="Genomic_DNA"/>
</dbReference>
<evidence type="ECO:0000256" key="4">
    <source>
        <dbReference type="ARBA" id="ARBA00022989"/>
    </source>
</evidence>
<evidence type="ECO:0000313" key="8">
    <source>
        <dbReference type="Proteomes" id="UP000197068"/>
    </source>
</evidence>
<dbReference type="PANTHER" id="PTHR11101">
    <property type="entry name" value="PHOSPHATE TRANSPORTER"/>
    <property type="match status" value="1"/>
</dbReference>
<dbReference type="PANTHER" id="PTHR11101:SF80">
    <property type="entry name" value="PHOSPHATE TRANSPORTER"/>
    <property type="match status" value="1"/>
</dbReference>
<dbReference type="RefSeq" id="WP_057181615.1">
    <property type="nucleotide sequence ID" value="NZ_BDQM01000005.1"/>
</dbReference>
<feature type="transmembrane region" description="Helical" evidence="6">
    <location>
        <begin position="314"/>
        <end position="333"/>
    </location>
</feature>
<feature type="transmembrane region" description="Helical" evidence="6">
    <location>
        <begin position="143"/>
        <end position="164"/>
    </location>
</feature>
<evidence type="ECO:0000256" key="2">
    <source>
        <dbReference type="ARBA" id="ARBA00022448"/>
    </source>
</evidence>